<feature type="compositionally biased region" description="Polar residues" evidence="1">
    <location>
        <begin position="261"/>
        <end position="274"/>
    </location>
</feature>
<evidence type="ECO:0000313" key="3">
    <source>
        <dbReference type="Proteomes" id="UP000283210"/>
    </source>
</evidence>
<feature type="compositionally biased region" description="Basic and acidic residues" evidence="1">
    <location>
        <begin position="113"/>
        <end position="124"/>
    </location>
</feature>
<proteinExistence type="predicted"/>
<feature type="compositionally biased region" description="Basic residues" evidence="1">
    <location>
        <begin position="491"/>
        <end position="501"/>
    </location>
</feature>
<dbReference type="InterPro" id="IPR011990">
    <property type="entry name" value="TPR-like_helical_dom_sf"/>
</dbReference>
<dbReference type="OrthoDB" id="286233at2759"/>
<evidence type="ECO:0000313" key="2">
    <source>
        <dbReference type="EMBL" id="RVE69658.1"/>
    </source>
</evidence>
<dbReference type="EMBL" id="CM012444">
    <property type="protein sequence ID" value="RVE69658.1"/>
    <property type="molecule type" value="Genomic_DNA"/>
</dbReference>
<dbReference type="Proteomes" id="UP000283210">
    <property type="component" value="Chromosome 8"/>
</dbReference>
<feature type="region of interest" description="Disordered" evidence="1">
    <location>
        <begin position="84"/>
        <end position="129"/>
    </location>
</feature>
<sequence length="501" mass="54721">MEDQCCILDPSRSAPCSPRHADGQQVENPETFFNLLANTQSHRLDDQRVSLPSLPGLQNESNTSNGDSSYLCYMLSKVQGSRMNDQRCSLPGIQKSTSTLKPPCPTSLIPSSDKQHPNDKDKAPPKQPFSTAELEDFFSLVSHSQGGRLDEQRCVLNVGPKTTTKPQLFQNKVPQDSDQFFSLLSNVQSDRLDDQRISLPSLPGIQNGGSTSQTSAETDANYLCYLVSKVQGSRMDEQRCSAPQILKNLGTPSLQRKDVASETTVKPLQRQRSASFKGDRYCQVSPPQITVDKGTPDTSRKYCPRSTSETQLSHPDSSSALALPKSASFTPEAEFQQDPTSSAQLTLKVSMSITPPPGPNMNYQIPEVFLTLGSPGESVKIPLSPVFGRPLSLDLNLTPKKDKKSKHCSPSRASPRKAHSRPSSPYRETPTKVNLVTSCPSMQEQLLTSVITQNDPSLTERLPTVQQQKANAQGRPAAGTLGKEKAEQKKGKGGGKKDKKK</sequence>
<dbReference type="PANTHER" id="PTHR47503">
    <property type="entry name" value="PURKINJE CELL PROTEIN 2"/>
    <property type="match status" value="1"/>
</dbReference>
<feature type="region of interest" description="Disordered" evidence="1">
    <location>
        <begin position="392"/>
        <end position="431"/>
    </location>
</feature>
<dbReference type="InterPro" id="IPR003109">
    <property type="entry name" value="GoLoco_motif"/>
</dbReference>
<accession>A0A3S2MLN5</accession>
<name>A0A3S2MLN5_ORYJA</name>
<dbReference type="Gene3D" id="1.25.40.10">
    <property type="entry name" value="Tetratricopeptide repeat domain"/>
    <property type="match status" value="2"/>
</dbReference>
<reference evidence="2 3" key="1">
    <citation type="submission" date="2018-11" db="EMBL/GenBank/DDBJ databases">
        <authorList>
            <person name="Lopez-Roques C."/>
            <person name="Donnadieu C."/>
            <person name="Bouchez O."/>
            <person name="Klopp C."/>
            <person name="Cabau C."/>
            <person name="Zahm M."/>
        </authorList>
    </citation>
    <scope>NUCLEOTIDE SEQUENCE [LARGE SCALE GENOMIC DNA]</scope>
    <source>
        <strain evidence="2">RS831</strain>
        <tissue evidence="2">Whole body</tissue>
    </source>
</reference>
<dbReference type="PANTHER" id="PTHR47503:SF1">
    <property type="entry name" value="PURKINJE CELL PROTEIN 2 HOMOLOG"/>
    <property type="match status" value="1"/>
</dbReference>
<organism evidence="2 3">
    <name type="scientific">Oryzias javanicus</name>
    <name type="common">Javanese ricefish</name>
    <name type="synonym">Aplocheilus javanicus</name>
    <dbReference type="NCBI Taxonomy" id="123683"/>
    <lineage>
        <taxon>Eukaryota</taxon>
        <taxon>Metazoa</taxon>
        <taxon>Chordata</taxon>
        <taxon>Craniata</taxon>
        <taxon>Vertebrata</taxon>
        <taxon>Euteleostomi</taxon>
        <taxon>Actinopterygii</taxon>
        <taxon>Neopterygii</taxon>
        <taxon>Teleostei</taxon>
        <taxon>Neoteleostei</taxon>
        <taxon>Acanthomorphata</taxon>
        <taxon>Ovalentaria</taxon>
        <taxon>Atherinomorphae</taxon>
        <taxon>Beloniformes</taxon>
        <taxon>Adrianichthyidae</taxon>
        <taxon>Oryziinae</taxon>
        <taxon>Oryzias</taxon>
    </lineage>
</organism>
<evidence type="ECO:0000256" key="1">
    <source>
        <dbReference type="SAM" id="MobiDB-lite"/>
    </source>
</evidence>
<dbReference type="GO" id="GO:0005085">
    <property type="term" value="F:guanyl-nucleotide exchange factor activity"/>
    <property type="evidence" value="ECO:0007669"/>
    <property type="project" value="InterPro"/>
</dbReference>
<dbReference type="SMART" id="SM00390">
    <property type="entry name" value="GoLoco"/>
    <property type="match status" value="5"/>
</dbReference>
<feature type="compositionally biased region" description="Basic residues" evidence="1">
    <location>
        <begin position="401"/>
        <end position="420"/>
    </location>
</feature>
<dbReference type="AlphaFoldDB" id="A0A3S2MLN5"/>
<dbReference type="PROSITE" id="PS50877">
    <property type="entry name" value="GOLOCO"/>
    <property type="match status" value="4"/>
</dbReference>
<feature type="compositionally biased region" description="Polar residues" evidence="1">
    <location>
        <begin position="305"/>
        <end position="316"/>
    </location>
</feature>
<gene>
    <name evidence="2" type="ORF">OJAV_G00080060</name>
</gene>
<protein>
    <submittedName>
        <fullName evidence="2">Uncharacterized protein</fullName>
    </submittedName>
</protein>
<feature type="region of interest" description="Disordered" evidence="1">
    <location>
        <begin position="257"/>
        <end position="322"/>
    </location>
</feature>
<feature type="region of interest" description="Disordered" evidence="1">
    <location>
        <begin position="457"/>
        <end position="501"/>
    </location>
</feature>
<keyword evidence="3" id="KW-1185">Reference proteome</keyword>
<dbReference type="InterPro" id="IPR042168">
    <property type="entry name" value="Pcp2"/>
</dbReference>
<reference evidence="2 3" key="2">
    <citation type="submission" date="2019-01" db="EMBL/GenBank/DDBJ databases">
        <title>A chromosome length genome reference of the Java medaka (oryzias javanicus).</title>
        <authorList>
            <person name="Herpin A."/>
            <person name="Takehana Y."/>
            <person name="Naruse K."/>
            <person name="Ansai S."/>
            <person name="Kawaguchi M."/>
        </authorList>
    </citation>
    <scope>NUCLEOTIDE SEQUENCE [LARGE SCALE GENOMIC DNA]</scope>
    <source>
        <strain evidence="2">RS831</strain>
        <tissue evidence="2">Whole body</tissue>
    </source>
</reference>
<dbReference type="Pfam" id="PF02188">
    <property type="entry name" value="GoLoco"/>
    <property type="match status" value="4"/>
</dbReference>
<feature type="region of interest" description="Disordered" evidence="1">
    <location>
        <begin position="1"/>
        <end position="24"/>
    </location>
</feature>